<evidence type="ECO:0000256" key="2">
    <source>
        <dbReference type="SAM" id="Phobius"/>
    </source>
</evidence>
<feature type="region of interest" description="Disordered" evidence="1">
    <location>
        <begin position="1"/>
        <end position="20"/>
    </location>
</feature>
<reference evidence="3 4" key="1">
    <citation type="journal article" date="2023" name="IScience">
        <title>Expanded male sex-determining region conserved during the evolution of homothallism in the green alga Volvox.</title>
        <authorList>
            <person name="Yamamoto K."/>
            <person name="Matsuzaki R."/>
            <person name="Mahakham W."/>
            <person name="Heman W."/>
            <person name="Sekimoto H."/>
            <person name="Kawachi M."/>
            <person name="Minakuchi Y."/>
            <person name="Toyoda A."/>
            <person name="Nozaki H."/>
        </authorList>
    </citation>
    <scope>NUCLEOTIDE SEQUENCE [LARGE SCALE GENOMIC DNA]</scope>
    <source>
        <strain evidence="3 4">NIES-4468</strain>
    </source>
</reference>
<proteinExistence type="predicted"/>
<keyword evidence="2" id="KW-0472">Membrane</keyword>
<accession>A0ABQ5SLN3</accession>
<protein>
    <submittedName>
        <fullName evidence="3">Uncharacterized protein</fullName>
    </submittedName>
</protein>
<name>A0ABQ5SLN3_9CHLO</name>
<keyword evidence="4" id="KW-1185">Reference proteome</keyword>
<evidence type="ECO:0000313" key="3">
    <source>
        <dbReference type="EMBL" id="GLI70825.1"/>
    </source>
</evidence>
<feature type="compositionally biased region" description="Low complexity" evidence="1">
    <location>
        <begin position="237"/>
        <end position="263"/>
    </location>
</feature>
<evidence type="ECO:0000256" key="1">
    <source>
        <dbReference type="SAM" id="MobiDB-lite"/>
    </source>
</evidence>
<organism evidence="3 4">
    <name type="scientific">Volvox africanus</name>
    <dbReference type="NCBI Taxonomy" id="51714"/>
    <lineage>
        <taxon>Eukaryota</taxon>
        <taxon>Viridiplantae</taxon>
        <taxon>Chlorophyta</taxon>
        <taxon>core chlorophytes</taxon>
        <taxon>Chlorophyceae</taxon>
        <taxon>CS clade</taxon>
        <taxon>Chlamydomonadales</taxon>
        <taxon>Volvocaceae</taxon>
        <taxon>Volvox</taxon>
    </lineage>
</organism>
<feature type="region of interest" description="Disordered" evidence="1">
    <location>
        <begin position="237"/>
        <end position="313"/>
    </location>
</feature>
<dbReference type="EMBL" id="BSDZ01000101">
    <property type="protein sequence ID" value="GLI70825.1"/>
    <property type="molecule type" value="Genomic_DNA"/>
</dbReference>
<dbReference type="Proteomes" id="UP001165090">
    <property type="component" value="Unassembled WGS sequence"/>
</dbReference>
<comment type="caution">
    <text evidence="3">The sequence shown here is derived from an EMBL/GenBank/DDBJ whole genome shotgun (WGS) entry which is preliminary data.</text>
</comment>
<gene>
    <name evidence="3" type="ORF">VaNZ11_015829</name>
</gene>
<evidence type="ECO:0000313" key="4">
    <source>
        <dbReference type="Proteomes" id="UP001165090"/>
    </source>
</evidence>
<keyword evidence="2" id="KW-0812">Transmembrane</keyword>
<feature type="compositionally biased region" description="Polar residues" evidence="1">
    <location>
        <begin position="289"/>
        <end position="303"/>
    </location>
</feature>
<sequence>MWDKRSSQYAAADDDETPLTQTGRTRCEKFKSWVQERPATSALIALVVVGSIVAVIVGPIISSQHEQKDNDDEPSGRALSFTLTFQAQNLSQLCENFADLDYLASYGTKLQVSISSILGIQQSQVAIQSVQCDSKMYNLPASSTSGNRRFLRMLSIDLGNGISIVLTFLVLPPGAESTTLAESSSDVVLTPEVAASQLQSSSLVLLGAMSQALALPASNLVFISVMTSGNAVSVLPVSSTETSPPSSEAVTVPQPSVQSVPSSRLAATWQPPMTTSSRAPPVPVYANGPPTQSSLPIASQPPTYGTYGNGNHR</sequence>
<feature type="transmembrane region" description="Helical" evidence="2">
    <location>
        <begin position="39"/>
        <end position="61"/>
    </location>
</feature>
<keyword evidence="2" id="KW-1133">Transmembrane helix</keyword>